<dbReference type="PANTHER" id="PTHR23232:SF142">
    <property type="entry name" value="GASTRULA ZINC FINGER PROTEIN XLCGF57.1-LIKE-RELATED"/>
    <property type="match status" value="1"/>
</dbReference>
<name>A0A674K168_9SAUR</name>
<evidence type="ECO:0000259" key="1">
    <source>
        <dbReference type="PROSITE" id="PS50805"/>
    </source>
</evidence>
<dbReference type="InterPro" id="IPR050169">
    <property type="entry name" value="Krueppel_C2H2_ZnF"/>
</dbReference>
<organism evidence="2 3">
    <name type="scientific">Terrapene triunguis</name>
    <name type="common">Three-toed box turtle</name>
    <dbReference type="NCBI Taxonomy" id="2587831"/>
    <lineage>
        <taxon>Eukaryota</taxon>
        <taxon>Metazoa</taxon>
        <taxon>Chordata</taxon>
        <taxon>Craniata</taxon>
        <taxon>Vertebrata</taxon>
        <taxon>Euteleostomi</taxon>
        <taxon>Archelosauria</taxon>
        <taxon>Testudinata</taxon>
        <taxon>Testudines</taxon>
        <taxon>Cryptodira</taxon>
        <taxon>Durocryptodira</taxon>
        <taxon>Testudinoidea</taxon>
        <taxon>Emydidae</taxon>
        <taxon>Terrapene</taxon>
    </lineage>
</organism>
<dbReference type="Ensembl" id="ENSTMTT00000027080.1">
    <property type="protein sequence ID" value="ENSTMTP00000026130.1"/>
    <property type="gene ID" value="ENSTMTG00000019105.1"/>
</dbReference>
<dbReference type="SUPFAM" id="SSF109640">
    <property type="entry name" value="KRAB domain (Kruppel-associated box)"/>
    <property type="match status" value="1"/>
</dbReference>
<dbReference type="AlphaFoldDB" id="A0A674K168"/>
<dbReference type="GO" id="GO:0006355">
    <property type="term" value="P:regulation of DNA-templated transcription"/>
    <property type="evidence" value="ECO:0007669"/>
    <property type="project" value="InterPro"/>
</dbReference>
<accession>A0A674K168</accession>
<dbReference type="Gene3D" id="6.10.140.140">
    <property type="match status" value="1"/>
</dbReference>
<protein>
    <recommendedName>
        <fullName evidence="1">KRAB domain-containing protein</fullName>
    </recommendedName>
</protein>
<feature type="domain" description="KRAB" evidence="1">
    <location>
        <begin position="7"/>
        <end position="91"/>
    </location>
</feature>
<dbReference type="PROSITE" id="PS50805">
    <property type="entry name" value="KRAB"/>
    <property type="match status" value="1"/>
</dbReference>
<proteinExistence type="predicted"/>
<sequence>MAAAKAVTFEEVAVYFTVEEWALLDSAQRALYRDVMRENYETVTWLGNPDLSCSLFPGAGFPIPKPDLISHMERGEQLWMHQAGIPFLLPSSVLWYRC</sequence>
<evidence type="ECO:0000313" key="3">
    <source>
        <dbReference type="Proteomes" id="UP000472274"/>
    </source>
</evidence>
<dbReference type="Ensembl" id="ENSTMTT00000027038.1">
    <property type="protein sequence ID" value="ENSTMTP00000026092.1"/>
    <property type="gene ID" value="ENSTMTG00000019080.1"/>
</dbReference>
<dbReference type="CDD" id="cd07765">
    <property type="entry name" value="KRAB_A-box"/>
    <property type="match status" value="1"/>
</dbReference>
<dbReference type="PANTHER" id="PTHR23232">
    <property type="entry name" value="KRAB DOMAIN C2H2 ZINC FINGER"/>
    <property type="match status" value="1"/>
</dbReference>
<dbReference type="GeneTree" id="ENSGT01150000286941"/>
<dbReference type="SMART" id="SM00349">
    <property type="entry name" value="KRAB"/>
    <property type="match status" value="1"/>
</dbReference>
<dbReference type="Proteomes" id="UP000472274">
    <property type="component" value="Unplaced"/>
</dbReference>
<keyword evidence="3" id="KW-1185">Reference proteome</keyword>
<dbReference type="InterPro" id="IPR036051">
    <property type="entry name" value="KRAB_dom_sf"/>
</dbReference>
<dbReference type="Pfam" id="PF01352">
    <property type="entry name" value="KRAB"/>
    <property type="match status" value="1"/>
</dbReference>
<reference evidence="2" key="1">
    <citation type="submission" date="2025-05" db="UniProtKB">
        <authorList>
            <consortium name="Ensembl"/>
        </authorList>
    </citation>
    <scope>IDENTIFICATION</scope>
</reference>
<dbReference type="InterPro" id="IPR001909">
    <property type="entry name" value="KRAB"/>
</dbReference>
<evidence type="ECO:0000313" key="2">
    <source>
        <dbReference type="Ensembl" id="ENSTMTP00000026092.1"/>
    </source>
</evidence>